<protein>
    <recommendedName>
        <fullName evidence="3">C3H1-type domain-containing protein</fullName>
    </recommendedName>
</protein>
<organism evidence="1 2">
    <name type="scientific">Babesia gibsoni</name>
    <dbReference type="NCBI Taxonomy" id="33632"/>
    <lineage>
        <taxon>Eukaryota</taxon>
        <taxon>Sar</taxon>
        <taxon>Alveolata</taxon>
        <taxon>Apicomplexa</taxon>
        <taxon>Aconoidasida</taxon>
        <taxon>Piroplasmida</taxon>
        <taxon>Babesiidae</taxon>
        <taxon>Babesia</taxon>
    </lineage>
</organism>
<dbReference type="AlphaFoldDB" id="A0AAD8LIT4"/>
<reference evidence="1" key="1">
    <citation type="submission" date="2023-08" db="EMBL/GenBank/DDBJ databases">
        <title>Draft sequence of the Babesia gibsoni genome.</title>
        <authorList>
            <person name="Yamagishi J.Y."/>
            <person name="Xuan X.X."/>
        </authorList>
    </citation>
    <scope>NUCLEOTIDE SEQUENCE</scope>
    <source>
        <strain evidence="1">Azabu</strain>
    </source>
</reference>
<gene>
    <name evidence="1" type="ORF">BgAZ_204010</name>
</gene>
<evidence type="ECO:0008006" key="3">
    <source>
        <dbReference type="Google" id="ProtNLM"/>
    </source>
</evidence>
<evidence type="ECO:0000313" key="1">
    <source>
        <dbReference type="EMBL" id="KAK1443525.1"/>
    </source>
</evidence>
<evidence type="ECO:0000313" key="2">
    <source>
        <dbReference type="Proteomes" id="UP001230268"/>
    </source>
</evidence>
<name>A0AAD8LIT4_BABGI</name>
<dbReference type="EMBL" id="JAVEPI010000002">
    <property type="protein sequence ID" value="KAK1443525.1"/>
    <property type="molecule type" value="Genomic_DNA"/>
</dbReference>
<accession>A0AAD8LIT4</accession>
<comment type="caution">
    <text evidence="1">The sequence shown here is derived from an EMBL/GenBank/DDBJ whole genome shotgun (WGS) entry which is preliminary data.</text>
</comment>
<proteinExistence type="predicted"/>
<keyword evidence="2" id="KW-1185">Reference proteome</keyword>
<dbReference type="Proteomes" id="UP001230268">
    <property type="component" value="Unassembled WGS sequence"/>
</dbReference>
<sequence length="226" mass="26731">MGDCIPVTKSYEPKQSHPYISGRFKRRDPNIHFYLPIECPFLKNCTDGSCPLAHTKLEVIFHPIVYKTRKCKMSSAGHCNFSHKCSFYNNSTERNAAKVLWRTWEDRWKFWRCNIDTMLISRNKMDSTIAKSLATIKKHRGGEYKLQKMPPTNEAIMNPVIIPDYFILGDMAKQDFSNNESLLYEPFQPFSNLHQQESSNSPYEYMTNNIFQEWFNKTEEDRRQEF</sequence>